<reference evidence="2 3" key="1">
    <citation type="submission" date="2024-08" db="EMBL/GenBank/DDBJ databases">
        <title>Gnathostoma spinigerum genome.</title>
        <authorList>
            <person name="Gonzalez-Bertolin B."/>
            <person name="Monzon S."/>
            <person name="Zaballos A."/>
            <person name="Jimenez P."/>
            <person name="Dekumyoy P."/>
            <person name="Varona S."/>
            <person name="Cuesta I."/>
            <person name="Sumanam S."/>
            <person name="Adisakwattana P."/>
            <person name="Gasser R.B."/>
            <person name="Hernandez-Gonzalez A."/>
            <person name="Young N.D."/>
            <person name="Perteguer M.J."/>
        </authorList>
    </citation>
    <scope>NUCLEOTIDE SEQUENCE [LARGE SCALE GENOMIC DNA]</scope>
    <source>
        <strain evidence="2">AL3</strain>
        <tissue evidence="2">Liver</tissue>
    </source>
</reference>
<evidence type="ECO:0008006" key="4">
    <source>
        <dbReference type="Google" id="ProtNLM"/>
    </source>
</evidence>
<gene>
    <name evidence="2" type="ORF">AB6A40_004033</name>
</gene>
<organism evidence="2 3">
    <name type="scientific">Gnathostoma spinigerum</name>
    <dbReference type="NCBI Taxonomy" id="75299"/>
    <lineage>
        <taxon>Eukaryota</taxon>
        <taxon>Metazoa</taxon>
        <taxon>Ecdysozoa</taxon>
        <taxon>Nematoda</taxon>
        <taxon>Chromadorea</taxon>
        <taxon>Rhabditida</taxon>
        <taxon>Spirurina</taxon>
        <taxon>Gnathostomatomorpha</taxon>
        <taxon>Gnathostomatoidea</taxon>
        <taxon>Gnathostomatidae</taxon>
        <taxon>Gnathostoma</taxon>
    </lineage>
</organism>
<feature type="chain" id="PRO_5044771867" description="Glycine-rich protein" evidence="1">
    <location>
        <begin position="24"/>
        <end position="77"/>
    </location>
</feature>
<evidence type="ECO:0000256" key="1">
    <source>
        <dbReference type="SAM" id="SignalP"/>
    </source>
</evidence>
<dbReference type="EMBL" id="JBGFUD010002213">
    <property type="protein sequence ID" value="MFH4977324.1"/>
    <property type="molecule type" value="Genomic_DNA"/>
</dbReference>
<protein>
    <recommendedName>
        <fullName evidence="4">Glycine-rich protein</fullName>
    </recommendedName>
</protein>
<accession>A0ABD6EBA1</accession>
<dbReference type="AlphaFoldDB" id="A0ABD6EBA1"/>
<sequence length="77" mass="8194">MTTQRLLLCFVLGLLLVTLPIEAAVRVKRQFFLGGFGNGYDNNNGGVDINNIGGWGGWGGGWGGYGGWGYPYGGFYG</sequence>
<keyword evidence="1" id="KW-0732">Signal</keyword>
<dbReference type="Proteomes" id="UP001608902">
    <property type="component" value="Unassembled WGS sequence"/>
</dbReference>
<keyword evidence="3" id="KW-1185">Reference proteome</keyword>
<feature type="signal peptide" evidence="1">
    <location>
        <begin position="1"/>
        <end position="23"/>
    </location>
</feature>
<comment type="caution">
    <text evidence="2">The sequence shown here is derived from an EMBL/GenBank/DDBJ whole genome shotgun (WGS) entry which is preliminary data.</text>
</comment>
<name>A0ABD6EBA1_9BILA</name>
<evidence type="ECO:0000313" key="3">
    <source>
        <dbReference type="Proteomes" id="UP001608902"/>
    </source>
</evidence>
<evidence type="ECO:0000313" key="2">
    <source>
        <dbReference type="EMBL" id="MFH4977324.1"/>
    </source>
</evidence>
<proteinExistence type="predicted"/>